<name>A0A926D393_9FIRM</name>
<gene>
    <name evidence="1" type="ORF">H8699_11795</name>
</gene>
<proteinExistence type="predicted"/>
<dbReference type="RefSeq" id="WP_249285859.1">
    <property type="nucleotide sequence ID" value="NZ_JACRSO010000006.1"/>
</dbReference>
<evidence type="ECO:0000313" key="1">
    <source>
        <dbReference type="EMBL" id="MBC8530114.1"/>
    </source>
</evidence>
<dbReference type="EMBL" id="JACRSO010000006">
    <property type="protein sequence ID" value="MBC8530114.1"/>
    <property type="molecule type" value="Genomic_DNA"/>
</dbReference>
<protein>
    <submittedName>
        <fullName evidence="1">Uncharacterized protein</fullName>
    </submittedName>
</protein>
<sequence>MIGRFKKWMSGQRGGESMILALILLFLFLLIGVSVLTAASASVGTATQRIQDRQTYYYARSVLDTLDETLQHGQLGHKLRDDAVTELMSSGKEEIDLRHTLAPVVDAPNDECGVTGLTLNYAGKAAVMKRDGEGQITEYSVAIDQLEMAFTVTYRGQEYRMQAVYSCRMWAVKEEGEGRWDEKWTVQDLRQ</sequence>
<comment type="caution">
    <text evidence="1">The sequence shown here is derived from an EMBL/GenBank/DDBJ whole genome shotgun (WGS) entry which is preliminary data.</text>
</comment>
<keyword evidence="2" id="KW-1185">Reference proteome</keyword>
<evidence type="ECO:0000313" key="2">
    <source>
        <dbReference type="Proteomes" id="UP000654279"/>
    </source>
</evidence>
<dbReference type="AlphaFoldDB" id="A0A926D393"/>
<reference evidence="1" key="1">
    <citation type="submission" date="2020-08" db="EMBL/GenBank/DDBJ databases">
        <title>Genome public.</title>
        <authorList>
            <person name="Liu C."/>
            <person name="Sun Q."/>
        </authorList>
    </citation>
    <scope>NUCLEOTIDE SEQUENCE</scope>
    <source>
        <strain evidence="1">NSJ-44</strain>
    </source>
</reference>
<organism evidence="1 2">
    <name type="scientific">Luoshenia tenuis</name>
    <dbReference type="NCBI Taxonomy" id="2763654"/>
    <lineage>
        <taxon>Bacteria</taxon>
        <taxon>Bacillati</taxon>
        <taxon>Bacillota</taxon>
        <taxon>Clostridia</taxon>
        <taxon>Christensenellales</taxon>
        <taxon>Christensenellaceae</taxon>
        <taxon>Luoshenia</taxon>
    </lineage>
</organism>
<dbReference type="Proteomes" id="UP000654279">
    <property type="component" value="Unassembled WGS sequence"/>
</dbReference>
<accession>A0A926D393</accession>